<dbReference type="EMBL" id="JAPWTK010000538">
    <property type="protein sequence ID" value="KAJ8938723.1"/>
    <property type="molecule type" value="Genomic_DNA"/>
</dbReference>
<evidence type="ECO:0000313" key="3">
    <source>
        <dbReference type="Proteomes" id="UP001162162"/>
    </source>
</evidence>
<feature type="compositionally biased region" description="Basic and acidic residues" evidence="1">
    <location>
        <begin position="330"/>
        <end position="345"/>
    </location>
</feature>
<gene>
    <name evidence="2" type="ORF">NQ318_005577</name>
</gene>
<proteinExistence type="predicted"/>
<evidence type="ECO:0000313" key="2">
    <source>
        <dbReference type="EMBL" id="KAJ8938723.1"/>
    </source>
</evidence>
<feature type="compositionally biased region" description="Polar residues" evidence="1">
    <location>
        <begin position="1"/>
        <end position="14"/>
    </location>
</feature>
<evidence type="ECO:0000256" key="1">
    <source>
        <dbReference type="SAM" id="MobiDB-lite"/>
    </source>
</evidence>
<organism evidence="2 3">
    <name type="scientific">Aromia moschata</name>
    <dbReference type="NCBI Taxonomy" id="1265417"/>
    <lineage>
        <taxon>Eukaryota</taxon>
        <taxon>Metazoa</taxon>
        <taxon>Ecdysozoa</taxon>
        <taxon>Arthropoda</taxon>
        <taxon>Hexapoda</taxon>
        <taxon>Insecta</taxon>
        <taxon>Pterygota</taxon>
        <taxon>Neoptera</taxon>
        <taxon>Endopterygota</taxon>
        <taxon>Coleoptera</taxon>
        <taxon>Polyphaga</taxon>
        <taxon>Cucujiformia</taxon>
        <taxon>Chrysomeloidea</taxon>
        <taxon>Cerambycidae</taxon>
        <taxon>Cerambycinae</taxon>
        <taxon>Callichromatini</taxon>
        <taxon>Aromia</taxon>
    </lineage>
</organism>
<comment type="caution">
    <text evidence="2">The sequence shown here is derived from an EMBL/GenBank/DDBJ whole genome shotgun (WGS) entry which is preliminary data.</text>
</comment>
<keyword evidence="3" id="KW-1185">Reference proteome</keyword>
<accession>A0AAV8XJJ2</accession>
<feature type="region of interest" description="Disordered" evidence="1">
    <location>
        <begin position="1"/>
        <end position="31"/>
    </location>
</feature>
<dbReference type="Proteomes" id="UP001162162">
    <property type="component" value="Unassembled WGS sequence"/>
</dbReference>
<feature type="region of interest" description="Disordered" evidence="1">
    <location>
        <begin position="306"/>
        <end position="345"/>
    </location>
</feature>
<protein>
    <submittedName>
        <fullName evidence="2">Uncharacterized protein</fullName>
    </submittedName>
</protein>
<feature type="compositionally biased region" description="Basic and acidic residues" evidence="1">
    <location>
        <begin position="15"/>
        <end position="27"/>
    </location>
</feature>
<feature type="compositionally biased region" description="Basic and acidic residues" evidence="1">
    <location>
        <begin position="306"/>
        <end position="321"/>
    </location>
</feature>
<sequence>MDYRQSQNARQNQRMGDHHSKFGERKQQGKTRQIRVVLELRRNQVGKGNIYKPSWKRRGSADKKRLTDRINSFTVIEHDLNMEIDRLVRLTGEQRKKLPSWNASPKTPVDQPDYQYQVDDFVQTEDRPKSPLKSKKGDKTAKSKSAPAKKGTQKGTRKQSTSSKAGVDVRFRRNGDNSPPLVGNSGRSGSQAVRRCCCEAGSCVKHLRAARSRNGLQAAMQQIDSLKQEKEYYMKEYHKVCEELRNVPTQDRSDRLQQQNAELLRRMEEKDRMIANLQEEIRKLGREQFNCVPKKGRELEVLKNTLKDVEGENESLKKEDTGPDSVHSGGRGEDKEGLPGDGGAH</sequence>
<feature type="region of interest" description="Disordered" evidence="1">
    <location>
        <begin position="122"/>
        <end position="189"/>
    </location>
</feature>
<feature type="compositionally biased region" description="Basic and acidic residues" evidence="1">
    <location>
        <begin position="124"/>
        <end position="141"/>
    </location>
</feature>
<name>A0AAV8XJJ2_9CUCU</name>
<dbReference type="AlphaFoldDB" id="A0AAV8XJJ2"/>
<reference evidence="2" key="1">
    <citation type="journal article" date="2023" name="Insect Mol. Biol.">
        <title>Genome sequencing provides insights into the evolution of gene families encoding plant cell wall-degrading enzymes in longhorned beetles.</title>
        <authorList>
            <person name="Shin N.R."/>
            <person name="Okamura Y."/>
            <person name="Kirsch R."/>
            <person name="Pauchet Y."/>
        </authorList>
    </citation>
    <scope>NUCLEOTIDE SEQUENCE</scope>
    <source>
        <strain evidence="2">AMC_N1</strain>
    </source>
</reference>